<dbReference type="Pfam" id="PF01494">
    <property type="entry name" value="FAD_binding_3"/>
    <property type="match status" value="2"/>
</dbReference>
<dbReference type="InterPro" id="IPR002938">
    <property type="entry name" value="FAD-bd"/>
</dbReference>
<dbReference type="GO" id="GO:0004497">
    <property type="term" value="F:monooxygenase activity"/>
    <property type="evidence" value="ECO:0007669"/>
    <property type="project" value="UniProtKB-KW"/>
</dbReference>
<evidence type="ECO:0000256" key="2">
    <source>
        <dbReference type="ARBA" id="ARBA00023033"/>
    </source>
</evidence>
<dbReference type="Proteomes" id="UP000248597">
    <property type="component" value="Unassembled WGS sequence"/>
</dbReference>
<gene>
    <name evidence="4" type="ORF">DI569_01385</name>
</gene>
<dbReference type="GO" id="GO:0071949">
    <property type="term" value="F:FAD binding"/>
    <property type="evidence" value="ECO:0007669"/>
    <property type="project" value="InterPro"/>
</dbReference>
<proteinExistence type="predicted"/>
<accession>A0A2W5L570</accession>
<feature type="domain" description="FAD-binding" evidence="3">
    <location>
        <begin position="275"/>
        <end position="340"/>
    </location>
</feature>
<dbReference type="InterPro" id="IPR036188">
    <property type="entry name" value="FAD/NAD-bd_sf"/>
</dbReference>
<dbReference type="PANTHER" id="PTHR13789">
    <property type="entry name" value="MONOOXYGENASE"/>
    <property type="match status" value="1"/>
</dbReference>
<keyword evidence="1" id="KW-0560">Oxidoreductase</keyword>
<keyword evidence="2" id="KW-0503">Monooxygenase</keyword>
<dbReference type="Gene3D" id="3.50.50.60">
    <property type="entry name" value="FAD/NAD(P)-binding domain"/>
    <property type="match status" value="1"/>
</dbReference>
<evidence type="ECO:0000259" key="3">
    <source>
        <dbReference type="Pfam" id="PF01494"/>
    </source>
</evidence>
<dbReference type="InterPro" id="IPR050493">
    <property type="entry name" value="FAD-dep_Monooxygenase_BioMet"/>
</dbReference>
<comment type="caution">
    <text evidence="4">The sequence shown here is derived from an EMBL/GenBank/DDBJ whole genome shotgun (WGS) entry which is preliminary data.</text>
</comment>
<dbReference type="PANTHER" id="PTHR13789:SF309">
    <property type="entry name" value="PUTATIVE (AFU_ORTHOLOGUE AFUA_6G14510)-RELATED"/>
    <property type="match status" value="1"/>
</dbReference>
<evidence type="ECO:0000313" key="5">
    <source>
        <dbReference type="Proteomes" id="UP000248597"/>
    </source>
</evidence>
<sequence length="373" mass="40002">MACVKKVLIVGGSLSGLTAAIALRKNGIACDVVESARETIGAAIVIQGGAMAAFDEFGLREKCEAIAAISPLDDDTGLFDMAGNRLVETGPPVGSLHYGFYRPTLWKILHEEALRRGAHVRTGIGLASLTQSENGVQAHFTDGTSADYELLIGADGVRSTVRNQVFGDTIKPHYTGQCYIRWMTPGEAIASGPTSSYITPYGKVLGYALPYDKLIYAISVFASDEPKILDDSESRTLLNAQLAPFTAPYVVDLRNRLTPDIPLLCRAFESLLMPDPWYRGRVVMVGDAAHATTAHVGAGGAMGMCDSMVLANCLARAHSIEEALDTYMRRRFEPVSTVVETSATLSRLEAEGAPLAQLKERASFAKHAIAAAY</sequence>
<evidence type="ECO:0000256" key="1">
    <source>
        <dbReference type="ARBA" id="ARBA00023002"/>
    </source>
</evidence>
<reference evidence="4 5" key="1">
    <citation type="submission" date="2017-08" db="EMBL/GenBank/DDBJ databases">
        <title>Infants hospitalized years apart are colonized by the same room-sourced microbial strains.</title>
        <authorList>
            <person name="Brooks B."/>
            <person name="Olm M.R."/>
            <person name="Firek B.A."/>
            <person name="Baker R."/>
            <person name="Thomas B.C."/>
            <person name="Morowitz M.J."/>
            <person name="Banfield J.F."/>
        </authorList>
    </citation>
    <scope>NUCLEOTIDE SEQUENCE [LARGE SCALE GENOMIC DNA]</scope>
    <source>
        <strain evidence="4">S2_005_003_R2_47</strain>
    </source>
</reference>
<dbReference type="PRINTS" id="PR00420">
    <property type="entry name" value="RNGMNOXGNASE"/>
</dbReference>
<dbReference type="EMBL" id="QFPJ01000002">
    <property type="protein sequence ID" value="PZQ24502.1"/>
    <property type="molecule type" value="Genomic_DNA"/>
</dbReference>
<evidence type="ECO:0000313" key="4">
    <source>
        <dbReference type="EMBL" id="PZQ24502.1"/>
    </source>
</evidence>
<dbReference type="AlphaFoldDB" id="A0A2W5L570"/>
<dbReference type="SUPFAM" id="SSF51905">
    <property type="entry name" value="FAD/NAD(P)-binding domain"/>
    <property type="match status" value="1"/>
</dbReference>
<protein>
    <recommendedName>
        <fullName evidence="3">FAD-binding domain-containing protein</fullName>
    </recommendedName>
</protein>
<organism evidence="4 5">
    <name type="scientific">Sphingopyxis macrogoltabida</name>
    <name type="common">Sphingomonas macrogoltabidus</name>
    <dbReference type="NCBI Taxonomy" id="33050"/>
    <lineage>
        <taxon>Bacteria</taxon>
        <taxon>Pseudomonadati</taxon>
        <taxon>Pseudomonadota</taxon>
        <taxon>Alphaproteobacteria</taxon>
        <taxon>Sphingomonadales</taxon>
        <taxon>Sphingomonadaceae</taxon>
        <taxon>Sphingopyxis</taxon>
    </lineage>
</organism>
<feature type="domain" description="FAD-binding" evidence="3">
    <location>
        <begin position="6"/>
        <end position="165"/>
    </location>
</feature>
<name>A0A2W5L570_SPHMC</name>